<dbReference type="EMBL" id="JACASF010000019">
    <property type="protein sequence ID" value="KAF6416273.1"/>
    <property type="molecule type" value="Genomic_DNA"/>
</dbReference>
<gene>
    <name evidence="1" type="ORF">HJG59_009528</name>
</gene>
<keyword evidence="2" id="KW-1185">Reference proteome</keyword>
<sequence>MHNTWDIIYLNKCLLARKIDKNLKEKQKHVMVLGNFFKSRNLMRFSIQVLQWKSKIKRTVVTALAGFAQWLELQPAVPRDPGSVPGKGMYLGCSLSLALVGSRGGSHSMCPFHINVSLSSPLFPFHTI</sequence>
<proteinExistence type="predicted"/>
<protein>
    <submittedName>
        <fullName evidence="1">Uncharacterized protein</fullName>
    </submittedName>
</protein>
<evidence type="ECO:0000313" key="2">
    <source>
        <dbReference type="Proteomes" id="UP000550707"/>
    </source>
</evidence>
<organism evidence="1 2">
    <name type="scientific">Molossus molossus</name>
    <name type="common">Pallas' mastiff bat</name>
    <name type="synonym">Vespertilio molossus</name>
    <dbReference type="NCBI Taxonomy" id="27622"/>
    <lineage>
        <taxon>Eukaryota</taxon>
        <taxon>Metazoa</taxon>
        <taxon>Chordata</taxon>
        <taxon>Craniata</taxon>
        <taxon>Vertebrata</taxon>
        <taxon>Euteleostomi</taxon>
        <taxon>Mammalia</taxon>
        <taxon>Eutheria</taxon>
        <taxon>Laurasiatheria</taxon>
        <taxon>Chiroptera</taxon>
        <taxon>Yangochiroptera</taxon>
        <taxon>Molossidae</taxon>
        <taxon>Molossus</taxon>
    </lineage>
</organism>
<reference evidence="1 2" key="1">
    <citation type="journal article" date="2020" name="Nature">
        <title>Six reference-quality genomes reveal evolution of bat adaptations.</title>
        <authorList>
            <person name="Jebb D."/>
            <person name="Huang Z."/>
            <person name="Pippel M."/>
            <person name="Hughes G.M."/>
            <person name="Lavrichenko K."/>
            <person name="Devanna P."/>
            <person name="Winkler S."/>
            <person name="Jermiin L.S."/>
            <person name="Skirmuntt E.C."/>
            <person name="Katzourakis A."/>
            <person name="Burkitt-Gray L."/>
            <person name="Ray D.A."/>
            <person name="Sullivan K.A.M."/>
            <person name="Roscito J.G."/>
            <person name="Kirilenko B.M."/>
            <person name="Davalos L.M."/>
            <person name="Corthals A.P."/>
            <person name="Power M.L."/>
            <person name="Jones G."/>
            <person name="Ransome R.D."/>
            <person name="Dechmann D.K.N."/>
            <person name="Locatelli A.G."/>
            <person name="Puechmaille S.J."/>
            <person name="Fedrigo O."/>
            <person name="Jarvis E.D."/>
            <person name="Hiller M."/>
            <person name="Vernes S.C."/>
            <person name="Myers E.W."/>
            <person name="Teeling E.C."/>
        </authorList>
    </citation>
    <scope>NUCLEOTIDE SEQUENCE [LARGE SCALE GENOMIC DNA]</scope>
    <source>
        <strain evidence="1">MMolMol1</strain>
        <tissue evidence="1">Muscle</tissue>
    </source>
</reference>
<dbReference type="Proteomes" id="UP000550707">
    <property type="component" value="Unassembled WGS sequence"/>
</dbReference>
<dbReference type="InParanoid" id="A0A7J8CZG1"/>
<comment type="caution">
    <text evidence="1">The sequence shown here is derived from an EMBL/GenBank/DDBJ whole genome shotgun (WGS) entry which is preliminary data.</text>
</comment>
<name>A0A7J8CZG1_MOLMO</name>
<evidence type="ECO:0000313" key="1">
    <source>
        <dbReference type="EMBL" id="KAF6416273.1"/>
    </source>
</evidence>
<dbReference type="AlphaFoldDB" id="A0A7J8CZG1"/>
<accession>A0A7J8CZG1</accession>